<evidence type="ECO:0000313" key="2">
    <source>
        <dbReference type="Proteomes" id="UP000050761"/>
    </source>
</evidence>
<keyword evidence="2" id="KW-1185">Reference proteome</keyword>
<protein>
    <submittedName>
        <fullName evidence="1 3">Uncharacterized protein</fullName>
    </submittedName>
</protein>
<accession>A0A183FHF9</accession>
<reference evidence="1 2" key="1">
    <citation type="submission" date="2018-11" db="EMBL/GenBank/DDBJ databases">
        <authorList>
            <consortium name="Pathogen Informatics"/>
        </authorList>
    </citation>
    <scope>NUCLEOTIDE SEQUENCE [LARGE SCALE GENOMIC DNA]</scope>
</reference>
<dbReference type="WBParaSite" id="HPBE_0000620201-mRNA-1">
    <property type="protein sequence ID" value="HPBE_0000620201-mRNA-1"/>
    <property type="gene ID" value="HPBE_0000620201"/>
</dbReference>
<gene>
    <name evidence="1" type="ORF">HPBE_LOCUS6203</name>
</gene>
<proteinExistence type="predicted"/>
<evidence type="ECO:0000313" key="1">
    <source>
        <dbReference type="EMBL" id="VDO67371.1"/>
    </source>
</evidence>
<dbReference type="AlphaFoldDB" id="A0A183FHF9"/>
<dbReference type="EMBL" id="UZAH01025618">
    <property type="protein sequence ID" value="VDO67371.1"/>
    <property type="molecule type" value="Genomic_DNA"/>
</dbReference>
<reference evidence="3" key="2">
    <citation type="submission" date="2019-09" db="UniProtKB">
        <authorList>
            <consortium name="WormBaseParasite"/>
        </authorList>
    </citation>
    <scope>IDENTIFICATION</scope>
</reference>
<dbReference type="Proteomes" id="UP000050761">
    <property type="component" value="Unassembled WGS sequence"/>
</dbReference>
<organism evidence="2 3">
    <name type="scientific">Heligmosomoides polygyrus</name>
    <name type="common">Parasitic roundworm</name>
    <dbReference type="NCBI Taxonomy" id="6339"/>
    <lineage>
        <taxon>Eukaryota</taxon>
        <taxon>Metazoa</taxon>
        <taxon>Ecdysozoa</taxon>
        <taxon>Nematoda</taxon>
        <taxon>Chromadorea</taxon>
        <taxon>Rhabditida</taxon>
        <taxon>Rhabditina</taxon>
        <taxon>Rhabditomorpha</taxon>
        <taxon>Strongyloidea</taxon>
        <taxon>Heligmosomidae</taxon>
        <taxon>Heligmosomoides</taxon>
    </lineage>
</organism>
<sequence length="90" mass="9492">MTGPVLCPAHQPPPAPCLVPSTDTLFVIRLLQMPPAGFVRSSGRRQLGRTAPADPISQRISPCTTLQLTHSAALCTTPFSIVHLIPPGSV</sequence>
<accession>A0A3P7X101</accession>
<evidence type="ECO:0000313" key="3">
    <source>
        <dbReference type="WBParaSite" id="HPBE_0000620201-mRNA-1"/>
    </source>
</evidence>
<name>A0A183FHF9_HELPZ</name>